<dbReference type="EMBL" id="LR590481">
    <property type="protein sequence ID" value="VTQ92250.1"/>
    <property type="molecule type" value="Genomic_DNA"/>
</dbReference>
<keyword evidence="2" id="KW-1133">Transmembrane helix</keyword>
<dbReference type="RefSeq" id="WP_138210516.1">
    <property type="nucleotide sequence ID" value="NZ_CBCRUQ010000003.1"/>
</dbReference>
<dbReference type="Pfam" id="PF26347">
    <property type="entry name" value="YtrI_sporulation"/>
    <property type="match status" value="1"/>
</dbReference>
<dbReference type="OrthoDB" id="1955177at2"/>
<keyword evidence="1" id="KW-0175">Coiled coil</keyword>
<dbReference type="AlphaFoldDB" id="A0A4U9RTB0"/>
<protein>
    <recommendedName>
        <fullName evidence="3">Sporulation membrane protein YtrI C-terminal domain-containing protein</fullName>
    </recommendedName>
</protein>
<sequence length="155" mass="18634">MEKVKRNYKKFFLCGFLIGTLGTLTCLTFLFSYRFENNYNKIRRLELKLEESEKNLEKLKSSIKVDKMTVKEVDVKLQFKEEVNEVTKYILENNIKEKYSNLIGREINSIDIEMLDKVIDNRIMYRDKQRYVLKVNKIMISHKIILYIECSKIDI</sequence>
<reference evidence="4 5" key="1">
    <citation type="submission" date="2019-05" db="EMBL/GenBank/DDBJ databases">
        <authorList>
            <consortium name="Pathogen Informatics"/>
        </authorList>
    </citation>
    <scope>NUCLEOTIDE SEQUENCE [LARGE SCALE GENOMIC DNA]</scope>
    <source>
        <strain evidence="4 5">NCTC503</strain>
    </source>
</reference>
<proteinExistence type="predicted"/>
<organism evidence="4 5">
    <name type="scientific">Hathewaya histolytica</name>
    <name type="common">Clostridium histolyticum</name>
    <dbReference type="NCBI Taxonomy" id="1498"/>
    <lineage>
        <taxon>Bacteria</taxon>
        <taxon>Bacillati</taxon>
        <taxon>Bacillota</taxon>
        <taxon>Clostridia</taxon>
        <taxon>Eubacteriales</taxon>
        <taxon>Clostridiaceae</taxon>
        <taxon>Hathewaya</taxon>
    </lineage>
</organism>
<feature type="transmembrane region" description="Helical" evidence="2">
    <location>
        <begin position="12"/>
        <end position="33"/>
    </location>
</feature>
<evidence type="ECO:0000259" key="3">
    <source>
        <dbReference type="Pfam" id="PF26347"/>
    </source>
</evidence>
<evidence type="ECO:0000313" key="5">
    <source>
        <dbReference type="Proteomes" id="UP000308489"/>
    </source>
</evidence>
<keyword evidence="2" id="KW-0812">Transmembrane</keyword>
<gene>
    <name evidence="4" type="ORF">NCTC503_01927</name>
</gene>
<evidence type="ECO:0000256" key="1">
    <source>
        <dbReference type="SAM" id="Coils"/>
    </source>
</evidence>
<keyword evidence="5" id="KW-1185">Reference proteome</keyword>
<evidence type="ECO:0000256" key="2">
    <source>
        <dbReference type="SAM" id="Phobius"/>
    </source>
</evidence>
<feature type="domain" description="Sporulation membrane protein YtrI C-terminal" evidence="3">
    <location>
        <begin position="71"/>
        <end position="150"/>
    </location>
</feature>
<dbReference type="Proteomes" id="UP000308489">
    <property type="component" value="Chromosome 1"/>
</dbReference>
<dbReference type="KEGG" id="hhw:NCTC503_01927"/>
<name>A0A4U9RTB0_HATHI</name>
<dbReference type="InterPro" id="IPR058620">
    <property type="entry name" value="YtrI_C"/>
</dbReference>
<feature type="coiled-coil region" evidence="1">
    <location>
        <begin position="35"/>
        <end position="69"/>
    </location>
</feature>
<accession>A0A4U9RTB0</accession>
<keyword evidence="2" id="KW-0472">Membrane</keyword>
<evidence type="ECO:0000313" key="4">
    <source>
        <dbReference type="EMBL" id="VTQ92250.1"/>
    </source>
</evidence>